<sequence length="434" mass="48130">MSYHEAISKEVEEWPGAAVSFEKGSKHPRAVLSFGDSSRFVVFPDTPGDTDRGILNCLTDVRRELRGLGAERAERQKATGPKRERNPGADQRELPEGERGPVMGDPWAPLRGRPLITAPGIYPHITNEQYHGAEPCDAPSISSTGLKKLVPHVGLQAKGHSPRHYWEGSPLNPKRKPTVQTDALRIGSAFHDALLLPQVYADPAIYYFTPEGLNLKKTKEQAEQIADYQAALDAGLCIIRHDEAQEIGGMVNAIRQHPAANAILSHGVAEMTLAWKDEETGVWLRCRPDWIAFGRPIGVNVKSTSDASHNGFQSDVTKFRYAQSAALEMDGLRILADHIKALFPKFVPPTHYLHPTVEKPGKDWTPGDYLPVALWELPQEDIEYGRALNRRAIRLFADCLSADRWPGYADEPQPCGISGWAKKQIDHALEMENA</sequence>
<gene>
    <name evidence="3" type="ORF">BV87_16090</name>
</gene>
<dbReference type="InterPro" id="IPR011604">
    <property type="entry name" value="PDDEXK-like_dom_sf"/>
</dbReference>
<proteinExistence type="predicted"/>
<dbReference type="EMBL" id="CP020925">
    <property type="protein sequence ID" value="ATP19765.1"/>
    <property type="molecule type" value="Genomic_DNA"/>
</dbReference>
<feature type="region of interest" description="Disordered" evidence="1">
    <location>
        <begin position="68"/>
        <end position="108"/>
    </location>
</feature>
<feature type="compositionally biased region" description="Basic and acidic residues" evidence="1">
    <location>
        <begin position="68"/>
        <end position="99"/>
    </location>
</feature>
<evidence type="ECO:0000313" key="4">
    <source>
        <dbReference type="Proteomes" id="UP000037029"/>
    </source>
</evidence>
<accession>A0A0J9D3R0</accession>
<name>A0A0J9D3R0_SPHYA</name>
<dbReference type="AlphaFoldDB" id="A0A0J9D3R0"/>
<dbReference type="Gene3D" id="3.90.320.10">
    <property type="match status" value="1"/>
</dbReference>
<organism evidence="3 4">
    <name type="scientific">Sphingobium yanoikuyae</name>
    <name type="common">Sphingomonas yanoikuyae</name>
    <dbReference type="NCBI Taxonomy" id="13690"/>
    <lineage>
        <taxon>Bacteria</taxon>
        <taxon>Pseudomonadati</taxon>
        <taxon>Pseudomonadota</taxon>
        <taxon>Alphaproteobacteria</taxon>
        <taxon>Sphingomonadales</taxon>
        <taxon>Sphingomonadaceae</taxon>
        <taxon>Sphingobium</taxon>
    </lineage>
</organism>
<feature type="domain" description="Putative exodeoxyribonuclease 8 PDDEXK-like" evidence="2">
    <location>
        <begin position="180"/>
        <end position="331"/>
    </location>
</feature>
<evidence type="ECO:0000256" key="1">
    <source>
        <dbReference type="SAM" id="MobiDB-lite"/>
    </source>
</evidence>
<evidence type="ECO:0000259" key="2">
    <source>
        <dbReference type="Pfam" id="PF12684"/>
    </source>
</evidence>
<protein>
    <recommendedName>
        <fullName evidence="2">Putative exodeoxyribonuclease 8 PDDEXK-like domain-containing protein</fullName>
    </recommendedName>
</protein>
<dbReference type="RefSeq" id="WP_048937206.1">
    <property type="nucleotide sequence ID" value="NZ_CP020925.1"/>
</dbReference>
<dbReference type="InterPro" id="IPR024432">
    <property type="entry name" value="Put_RecE_PDDEXK-like_dom"/>
</dbReference>
<evidence type="ECO:0000313" key="3">
    <source>
        <dbReference type="EMBL" id="ATP19765.1"/>
    </source>
</evidence>
<dbReference type="Pfam" id="PF12684">
    <property type="entry name" value="DUF3799"/>
    <property type="match status" value="1"/>
</dbReference>
<dbReference type="Proteomes" id="UP000037029">
    <property type="component" value="Chromosome"/>
</dbReference>
<reference evidence="3 4" key="1">
    <citation type="submission" date="2017-04" db="EMBL/GenBank/DDBJ databases">
        <title>Characterization, genome and methylation analysis of a phthalic acid esters degrading strain Sphingobium yanoikuyae SHJ.</title>
        <authorList>
            <person name="Feng L."/>
        </authorList>
    </citation>
    <scope>NUCLEOTIDE SEQUENCE [LARGE SCALE GENOMIC DNA]</scope>
    <source>
        <strain evidence="3 4">SHJ</strain>
    </source>
</reference>